<feature type="region of interest" description="Disordered" evidence="4">
    <location>
        <begin position="1"/>
        <end position="92"/>
    </location>
</feature>
<dbReference type="Proteomes" id="UP001412239">
    <property type="component" value="Unassembled WGS sequence"/>
</dbReference>
<sequence length="694" mass="76485">MGNTYEISDSDSDGQGDEERQIAEAIRLSLLESSGPPAQGGSSGSVSPRRRAKKRKVDVIEIISDDDEGDDGILDGINATRKAPKASNNSSARARAVGIPGVTGPAMVSKPADGLLRMIGNRAQMERERLARLAELKRSPPEFGLPLNSAAPETLKPARAGLSHFSGGGSTQRKASSFEPSKFSADNEKRIHAHGSRQSWNDGDSTGATPILRYPNGAIKKTWADGYPKTDTEITFEEVLQKDSLCVAVLSAFQWDTDWVLKKLPLDTIQRLVMVMHAKEEQDRSYKAQQLGDLPRTTLVLPPMQGQVSCMHSKLMLLFHMSGCQRWLRVAIPSANLTDYDWGELGGVMENTVFLIDLPRLPKPDHDQTHFAKELHHFCTAKGLPEDVLNGLYQYDFSKTKDMAFVHSIGGSNTGKDWHRTGYSGLGTAVKALGLSSGPGLEFDFVTSSLGAANMGFISNMYRAAMGDNGLKELQRCSNKPTKGAKKKKKKKKSVLVVDDEITDDDSGTEFDEETNLERIMNHVRIYFPSYETVRLSKKGFSSGGTICFNSSWWDYPTFPRSLMRDCVSTRDGLLMHNKVLFARPSRQLQASCGRVDAWAYVGSANLSESAWGKLVMDRTTKTPKMNCKNWECGVLFPVAAKDTGRTLSGTSPVESKRKVAVGMDVFGKTIPVPMKVPAEPMEGKRPWFFRELR</sequence>
<dbReference type="CDD" id="cd09122">
    <property type="entry name" value="PLDc_Tdp1_1"/>
    <property type="match status" value="1"/>
</dbReference>
<evidence type="ECO:0000313" key="5">
    <source>
        <dbReference type="EMBL" id="CUS11901.1"/>
    </source>
</evidence>
<evidence type="ECO:0008006" key="7">
    <source>
        <dbReference type="Google" id="ProtNLM"/>
    </source>
</evidence>
<evidence type="ECO:0000313" key="6">
    <source>
        <dbReference type="Proteomes" id="UP001412239"/>
    </source>
</evidence>
<reference evidence="5" key="1">
    <citation type="submission" date="2015-10" db="EMBL/GenBank/DDBJ databases">
        <authorList>
            <person name="Regsiter A."/>
            <person name="william w."/>
        </authorList>
    </citation>
    <scope>NUCLEOTIDE SEQUENCE</scope>
    <source>
        <strain evidence="5">Montdore</strain>
    </source>
</reference>
<feature type="compositionally biased region" description="Acidic residues" evidence="4">
    <location>
        <begin position="63"/>
        <end position="73"/>
    </location>
</feature>
<feature type="active site" description="Proton donor/acceptor" evidence="1">
    <location>
        <position position="577"/>
    </location>
</feature>
<dbReference type="Pfam" id="PF06087">
    <property type="entry name" value="Tyr-DNA_phospho"/>
    <property type="match status" value="1"/>
</dbReference>
<dbReference type="EMBL" id="LN891008">
    <property type="protein sequence ID" value="CUS11901.1"/>
    <property type="molecule type" value="Genomic_DNA"/>
</dbReference>
<gene>
    <name evidence="5" type="ORF">GSTUAT00003949001</name>
</gene>
<dbReference type="Gene3D" id="3.30.870.10">
    <property type="entry name" value="Endonuclease Chain A"/>
    <property type="match status" value="2"/>
</dbReference>
<evidence type="ECO:0000256" key="1">
    <source>
        <dbReference type="PIRSR" id="PIRSR610347-1"/>
    </source>
</evidence>
<dbReference type="PANTHER" id="PTHR12415:SF4">
    <property type="entry name" value="TYROSYL-DNA PHOSPHODIESTERASE DOMAIN-CONTAINING PROTEIN"/>
    <property type="match status" value="1"/>
</dbReference>
<dbReference type="PANTHER" id="PTHR12415">
    <property type="entry name" value="TYROSYL-DNA PHOSPHODIESTERASE 1"/>
    <property type="match status" value="1"/>
</dbReference>
<evidence type="ECO:0000256" key="4">
    <source>
        <dbReference type="SAM" id="MobiDB-lite"/>
    </source>
</evidence>
<dbReference type="GO" id="GO:0017005">
    <property type="term" value="F:3'-tyrosyl-DNA phosphodiesterase activity"/>
    <property type="evidence" value="ECO:0007669"/>
    <property type="project" value="TreeGrafter"/>
</dbReference>
<feature type="region of interest" description="Disordered" evidence="4">
    <location>
        <begin position="162"/>
        <end position="185"/>
    </location>
</feature>
<feature type="binding site" evidence="2">
    <location>
        <position position="314"/>
    </location>
    <ligand>
        <name>substrate</name>
    </ligand>
</feature>
<dbReference type="GO" id="GO:0006281">
    <property type="term" value="P:DNA repair"/>
    <property type="evidence" value="ECO:0007669"/>
    <property type="project" value="InterPro"/>
</dbReference>
<evidence type="ECO:0000256" key="3">
    <source>
        <dbReference type="PIRSR" id="PIRSR610347-3"/>
    </source>
</evidence>
<name>A0A292PYM8_9PEZI</name>
<organism evidence="5 6">
    <name type="scientific">Tuber aestivum</name>
    <name type="common">summer truffle</name>
    <dbReference type="NCBI Taxonomy" id="59557"/>
    <lineage>
        <taxon>Eukaryota</taxon>
        <taxon>Fungi</taxon>
        <taxon>Dikarya</taxon>
        <taxon>Ascomycota</taxon>
        <taxon>Pezizomycotina</taxon>
        <taxon>Pezizomycetes</taxon>
        <taxon>Pezizales</taxon>
        <taxon>Tuberaceae</taxon>
        <taxon>Tuber</taxon>
    </lineage>
</organism>
<feature type="binding site" evidence="2">
    <location>
        <position position="579"/>
    </location>
    <ligand>
        <name>substrate</name>
    </ligand>
</feature>
<proteinExistence type="predicted"/>
<feature type="active site" description="Nucleophile" evidence="1">
    <location>
        <position position="312"/>
    </location>
</feature>
<evidence type="ECO:0000256" key="2">
    <source>
        <dbReference type="PIRSR" id="PIRSR610347-2"/>
    </source>
</evidence>
<dbReference type="AlphaFoldDB" id="A0A292PYM8"/>
<dbReference type="GO" id="GO:0003697">
    <property type="term" value="F:single-stranded DNA binding"/>
    <property type="evidence" value="ECO:0007669"/>
    <property type="project" value="TreeGrafter"/>
</dbReference>
<dbReference type="SUPFAM" id="SSF56024">
    <property type="entry name" value="Phospholipase D/nuclease"/>
    <property type="match status" value="2"/>
</dbReference>
<feature type="site" description="Interaction with DNA" evidence="3">
    <location>
        <position position="608"/>
    </location>
</feature>
<protein>
    <recommendedName>
        <fullName evidence="7">PLD phosphodiesterase domain-containing protein</fullName>
    </recommendedName>
</protein>
<keyword evidence="6" id="KW-1185">Reference proteome</keyword>
<accession>A0A292PYM8</accession>
<dbReference type="GO" id="GO:0005634">
    <property type="term" value="C:nucleus"/>
    <property type="evidence" value="ECO:0007669"/>
    <property type="project" value="InterPro"/>
</dbReference>
<dbReference type="InterPro" id="IPR010347">
    <property type="entry name" value="Tdp1"/>
</dbReference>
<dbReference type="GO" id="GO:0003690">
    <property type="term" value="F:double-stranded DNA binding"/>
    <property type="evidence" value="ECO:0007669"/>
    <property type="project" value="TreeGrafter"/>
</dbReference>